<dbReference type="RefSeq" id="WP_046438995.1">
    <property type="nucleotide sequence ID" value="NZ_CP011312.1"/>
</dbReference>
<reference evidence="3 5" key="1">
    <citation type="journal article" date="2015" name="Genome Announc.">
        <title>Complete Genome Sequence of Corynebacterium kutscheri DSM 20755, a Corynebacterial Type Strain with Remarkably Low G+C Content of Chromosomal DNA.</title>
        <authorList>
            <person name="Ruckert C."/>
            <person name="Albersmeier A."/>
            <person name="Winkler A."/>
            <person name="Tauch A."/>
        </authorList>
    </citation>
    <scope>NUCLEOTIDE SEQUENCE [LARGE SCALE GENOMIC DNA]</scope>
    <source>
        <strain evidence="3 5">DSM 20755</strain>
    </source>
</reference>
<evidence type="ECO:0000259" key="2">
    <source>
        <dbReference type="Pfam" id="PF26572"/>
    </source>
</evidence>
<evidence type="ECO:0000313" key="6">
    <source>
        <dbReference type="Proteomes" id="UP000271380"/>
    </source>
</evidence>
<evidence type="ECO:0000259" key="1">
    <source>
        <dbReference type="Pfam" id="PF26035"/>
    </source>
</evidence>
<dbReference type="InterPro" id="IPR058323">
    <property type="entry name" value="DUF8010"/>
</dbReference>
<organism evidence="3 5">
    <name type="scientific">Corynebacterium kutscheri</name>
    <dbReference type="NCBI Taxonomy" id="35755"/>
    <lineage>
        <taxon>Bacteria</taxon>
        <taxon>Bacillati</taxon>
        <taxon>Actinomycetota</taxon>
        <taxon>Actinomycetes</taxon>
        <taxon>Mycobacteriales</taxon>
        <taxon>Corynebacteriaceae</taxon>
        <taxon>Corynebacterium</taxon>
    </lineage>
</organism>
<proteinExistence type="predicted"/>
<dbReference type="Pfam" id="PF26572">
    <property type="entry name" value="DUF8185"/>
    <property type="match status" value="1"/>
</dbReference>
<dbReference type="STRING" id="35755.UL82_03340"/>
<dbReference type="OrthoDB" id="5178111at2"/>
<dbReference type="EMBL" id="LR134377">
    <property type="protein sequence ID" value="VEH06641.1"/>
    <property type="molecule type" value="Genomic_DNA"/>
</dbReference>
<feature type="domain" description="DUF8185" evidence="2">
    <location>
        <begin position="82"/>
        <end position="189"/>
    </location>
</feature>
<keyword evidence="5" id="KW-1185">Reference proteome</keyword>
<reference evidence="4 6" key="2">
    <citation type="submission" date="2018-12" db="EMBL/GenBank/DDBJ databases">
        <authorList>
            <consortium name="Pathogen Informatics"/>
        </authorList>
    </citation>
    <scope>NUCLEOTIDE SEQUENCE [LARGE SCALE GENOMIC DNA]</scope>
    <source>
        <strain evidence="4 6">NCTC949</strain>
    </source>
</reference>
<dbReference type="KEGG" id="cku:UL82_03340"/>
<name>A0A0F6TCK0_9CORY</name>
<evidence type="ECO:0000313" key="3">
    <source>
        <dbReference type="EMBL" id="AKE40879.1"/>
    </source>
</evidence>
<evidence type="ECO:0000313" key="4">
    <source>
        <dbReference type="EMBL" id="VEH06641.1"/>
    </source>
</evidence>
<sequence>MLEITSGQSGLRSLIQRALVLDENALVRASDLGDGSLDIFVTTPFQTIAARRVTGTMSSTGTVFRASDMSETFAASWPGALPPISGYQLLDDIPTAVVSKLAEQGQALARQFSGPLGPPSSLLEQEVITVDGHGQEAHIPMRMIFTCTALGLIPGFSAPADIPRHLRVSVLGRWTRLDAPFGSVYRSTGLPLLFS</sequence>
<dbReference type="InterPro" id="IPR058498">
    <property type="entry name" value="DUF8185"/>
</dbReference>
<protein>
    <submittedName>
        <fullName evidence="3">Uncharacterized protein</fullName>
    </submittedName>
</protein>
<dbReference type="Proteomes" id="UP000271380">
    <property type="component" value="Chromosome"/>
</dbReference>
<accession>A0A0F6TCK0</accession>
<gene>
    <name evidence="4" type="ORF">NCTC949_01231</name>
    <name evidence="3" type="ORF">UL82_03340</name>
</gene>
<evidence type="ECO:0000313" key="5">
    <source>
        <dbReference type="Proteomes" id="UP000033457"/>
    </source>
</evidence>
<dbReference type="AlphaFoldDB" id="A0A0F6TCK0"/>
<dbReference type="PIRSF" id="PIRSF012637">
    <property type="entry name" value="UCP012637"/>
    <property type="match status" value="1"/>
</dbReference>
<dbReference type="Pfam" id="PF26035">
    <property type="entry name" value="DUF8010"/>
    <property type="match status" value="1"/>
</dbReference>
<dbReference type="EMBL" id="CP011312">
    <property type="protein sequence ID" value="AKE40879.1"/>
    <property type="molecule type" value="Genomic_DNA"/>
</dbReference>
<dbReference type="HOGENOM" id="CLU_083318_1_0_11"/>
<dbReference type="InterPro" id="IPR016601">
    <property type="entry name" value="UCP012637"/>
</dbReference>
<dbReference type="Proteomes" id="UP000033457">
    <property type="component" value="Chromosome"/>
</dbReference>
<feature type="domain" description="DUF8010" evidence="1">
    <location>
        <begin position="9"/>
        <end position="76"/>
    </location>
</feature>